<feature type="region of interest" description="Disordered" evidence="1">
    <location>
        <begin position="185"/>
        <end position="218"/>
    </location>
</feature>
<evidence type="ECO:0000313" key="3">
    <source>
        <dbReference type="Proteomes" id="UP000002630"/>
    </source>
</evidence>
<protein>
    <submittedName>
        <fullName evidence="2">Uncharacterized protein</fullName>
    </submittedName>
</protein>
<gene>
    <name evidence="2" type="ORF">Esi_0050_0081</name>
</gene>
<reference evidence="2 3" key="1">
    <citation type="journal article" date="2010" name="Nature">
        <title>The Ectocarpus genome and the independent evolution of multicellularity in brown algae.</title>
        <authorList>
            <person name="Cock J.M."/>
            <person name="Sterck L."/>
            <person name="Rouze P."/>
            <person name="Scornet D."/>
            <person name="Allen A.E."/>
            <person name="Amoutzias G."/>
            <person name="Anthouard V."/>
            <person name="Artiguenave F."/>
            <person name="Aury J.M."/>
            <person name="Badger J.H."/>
            <person name="Beszteri B."/>
            <person name="Billiau K."/>
            <person name="Bonnet E."/>
            <person name="Bothwell J.H."/>
            <person name="Bowler C."/>
            <person name="Boyen C."/>
            <person name="Brownlee C."/>
            <person name="Carrano C.J."/>
            <person name="Charrier B."/>
            <person name="Cho G.Y."/>
            <person name="Coelho S.M."/>
            <person name="Collen J."/>
            <person name="Corre E."/>
            <person name="Da Silva C."/>
            <person name="Delage L."/>
            <person name="Delaroque N."/>
            <person name="Dittami S.M."/>
            <person name="Doulbeau S."/>
            <person name="Elias M."/>
            <person name="Farnham G."/>
            <person name="Gachon C.M."/>
            <person name="Gschloessl B."/>
            <person name="Heesch S."/>
            <person name="Jabbari K."/>
            <person name="Jubin C."/>
            <person name="Kawai H."/>
            <person name="Kimura K."/>
            <person name="Kloareg B."/>
            <person name="Kupper F.C."/>
            <person name="Lang D."/>
            <person name="Le Bail A."/>
            <person name="Leblanc C."/>
            <person name="Lerouge P."/>
            <person name="Lohr M."/>
            <person name="Lopez P.J."/>
            <person name="Martens C."/>
            <person name="Maumus F."/>
            <person name="Michel G."/>
            <person name="Miranda-Saavedra D."/>
            <person name="Morales J."/>
            <person name="Moreau H."/>
            <person name="Motomura T."/>
            <person name="Nagasato C."/>
            <person name="Napoli C.A."/>
            <person name="Nelson D.R."/>
            <person name="Nyvall-Collen P."/>
            <person name="Peters A.F."/>
            <person name="Pommier C."/>
            <person name="Potin P."/>
            <person name="Poulain J."/>
            <person name="Quesneville H."/>
            <person name="Read B."/>
            <person name="Rensing S.A."/>
            <person name="Ritter A."/>
            <person name="Rousvoal S."/>
            <person name="Samanta M."/>
            <person name="Samson G."/>
            <person name="Schroeder D.C."/>
            <person name="Segurens B."/>
            <person name="Strittmatter M."/>
            <person name="Tonon T."/>
            <person name="Tregear J.W."/>
            <person name="Valentin K."/>
            <person name="von Dassow P."/>
            <person name="Yamagishi T."/>
            <person name="Van de Peer Y."/>
            <person name="Wincker P."/>
        </authorList>
    </citation>
    <scope>NUCLEOTIDE SEQUENCE [LARGE SCALE GENOMIC DNA]</scope>
    <source>
        <strain evidence="3">Ec32 / CCAP1310/4</strain>
    </source>
</reference>
<feature type="region of interest" description="Disordered" evidence="1">
    <location>
        <begin position="1"/>
        <end position="39"/>
    </location>
</feature>
<evidence type="ECO:0000313" key="2">
    <source>
        <dbReference type="EMBL" id="CBJ26930.1"/>
    </source>
</evidence>
<organism evidence="2 3">
    <name type="scientific">Ectocarpus siliculosus</name>
    <name type="common">Brown alga</name>
    <name type="synonym">Conferva siliculosa</name>
    <dbReference type="NCBI Taxonomy" id="2880"/>
    <lineage>
        <taxon>Eukaryota</taxon>
        <taxon>Sar</taxon>
        <taxon>Stramenopiles</taxon>
        <taxon>Ochrophyta</taxon>
        <taxon>PX clade</taxon>
        <taxon>Phaeophyceae</taxon>
        <taxon>Ectocarpales</taxon>
        <taxon>Ectocarpaceae</taxon>
        <taxon>Ectocarpus</taxon>
    </lineage>
</organism>
<feature type="compositionally biased region" description="Basic and acidic residues" evidence="1">
    <location>
        <begin position="133"/>
        <end position="143"/>
    </location>
</feature>
<feature type="region of interest" description="Disordered" evidence="1">
    <location>
        <begin position="128"/>
        <end position="156"/>
    </location>
</feature>
<sequence length="218" mass="24008">MVSSVPAPDRGGGTAGGGGRKDKAHGIPRSSFMQVPLSMQSEQLSRGRKVFEELSSYAKDKFQIEDMTARGLLRAGQLGAAAENEFYQPLEQAMARHAELVMRAKVGVQRSAQLVQETETRLAKAKRQVTRALGDEKGQRDSLTKGINDGRSSQKDIDWLMGKASSGMQSPYATRKRWWQENGTFSFRRYKPATTPSRARPGASRWPRESGPLPSPGL</sequence>
<proteinExistence type="predicted"/>
<keyword evidence="3" id="KW-1185">Reference proteome</keyword>
<dbReference type="InParanoid" id="D7G383"/>
<dbReference type="Proteomes" id="UP000002630">
    <property type="component" value="Linkage Group LG09"/>
</dbReference>
<dbReference type="EMBL" id="FN648708">
    <property type="protein sequence ID" value="CBJ26930.1"/>
    <property type="molecule type" value="Genomic_DNA"/>
</dbReference>
<accession>D7G383</accession>
<dbReference type="AlphaFoldDB" id="D7G383"/>
<dbReference type="EMBL" id="FN649734">
    <property type="protein sequence ID" value="CBJ26930.1"/>
    <property type="molecule type" value="Genomic_DNA"/>
</dbReference>
<name>D7G383_ECTSI</name>
<evidence type="ECO:0000256" key="1">
    <source>
        <dbReference type="SAM" id="MobiDB-lite"/>
    </source>
</evidence>